<feature type="region of interest" description="Disordered" evidence="11">
    <location>
        <begin position="792"/>
        <end position="827"/>
    </location>
</feature>
<dbReference type="InterPro" id="IPR001878">
    <property type="entry name" value="Znf_CCHC"/>
</dbReference>
<keyword evidence="3" id="KW-0677">Repeat</keyword>
<gene>
    <name evidence="13" type="ORF">APLA_LOCUS7859</name>
</gene>
<dbReference type="AlphaFoldDB" id="A0A8S0ZYW1"/>
<name>A0A8S0ZYW1_ARCPL</name>
<comment type="subcellular location">
    <subcellularLocation>
        <location evidence="1">Nucleus</location>
    </subcellularLocation>
</comment>
<evidence type="ECO:0000256" key="3">
    <source>
        <dbReference type="ARBA" id="ARBA00022737"/>
    </source>
</evidence>
<evidence type="ECO:0000256" key="4">
    <source>
        <dbReference type="ARBA" id="ARBA00023054"/>
    </source>
</evidence>
<dbReference type="SMART" id="SM01156">
    <property type="entry name" value="DUF1716"/>
    <property type="match status" value="1"/>
</dbReference>
<keyword evidence="4" id="KW-0175">Coiled coil</keyword>
<evidence type="ECO:0000256" key="9">
    <source>
        <dbReference type="ARBA" id="ARBA00083862"/>
    </source>
</evidence>
<evidence type="ECO:0000256" key="10">
    <source>
        <dbReference type="PROSITE-ProRule" id="PRU00047"/>
    </source>
</evidence>
<evidence type="ECO:0000256" key="7">
    <source>
        <dbReference type="ARBA" id="ARBA00061776"/>
    </source>
</evidence>
<evidence type="ECO:0000313" key="13">
    <source>
        <dbReference type="EMBL" id="CAB3237382.1"/>
    </source>
</evidence>
<dbReference type="PANTHER" id="PTHR14978">
    <property type="entry name" value="BETA-CATENIN-LIKE PROTEIN 1 NUCLEAR ASSOCIATED PROTEIN"/>
    <property type="match status" value="1"/>
</dbReference>
<evidence type="ECO:0000256" key="1">
    <source>
        <dbReference type="ARBA" id="ARBA00004123"/>
    </source>
</evidence>
<dbReference type="Gene3D" id="1.25.10.10">
    <property type="entry name" value="Leucine-rich Repeat Variant"/>
    <property type="match status" value="2"/>
</dbReference>
<evidence type="ECO:0000256" key="5">
    <source>
        <dbReference type="ARBA" id="ARBA00023242"/>
    </source>
</evidence>
<keyword evidence="10" id="KW-0862">Zinc</keyword>
<dbReference type="SUPFAM" id="SSF48371">
    <property type="entry name" value="ARM repeat"/>
    <property type="match status" value="1"/>
</dbReference>
<proteinExistence type="predicted"/>
<dbReference type="InterPro" id="IPR011989">
    <property type="entry name" value="ARM-like"/>
</dbReference>
<dbReference type="Pfam" id="PF08216">
    <property type="entry name" value="CTNNBL"/>
    <property type="match status" value="2"/>
</dbReference>
<dbReference type="GO" id="GO:0010467">
    <property type="term" value="P:gene expression"/>
    <property type="evidence" value="ECO:0007669"/>
    <property type="project" value="UniProtKB-ARBA"/>
</dbReference>
<evidence type="ECO:0000256" key="11">
    <source>
        <dbReference type="SAM" id="MobiDB-lite"/>
    </source>
</evidence>
<comment type="subunit">
    <text evidence="7">Component of the PRP19-CDC5L splicing complex composed of a core complex comprising a homotetramer of PRPF19, CDC5L, PLRG1 and BCAS2, and at least three less stably associated proteins CTNNBL1, CWC15 and HSPA8. Interacts directly with CWC15 and CDC5L in the complex. Interacts with AICDA; the interaction is important for the antibody diversification activity of AICDA. Interacts with PRPF31 (via its NLS). Interacts (via its N-terminal NLS) with KPNA1 and KPNA2.</text>
</comment>
<dbReference type="GO" id="GO:0003676">
    <property type="term" value="F:nucleic acid binding"/>
    <property type="evidence" value="ECO:0007669"/>
    <property type="project" value="InterPro"/>
</dbReference>
<comment type="caution">
    <text evidence="13">The sequence shown here is derived from an EMBL/GenBank/DDBJ whole genome shotgun (WGS) entry which is preliminary data.</text>
</comment>
<dbReference type="InterPro" id="IPR016024">
    <property type="entry name" value="ARM-type_fold"/>
</dbReference>
<dbReference type="SUPFAM" id="SSF57756">
    <property type="entry name" value="Retrovirus zinc finger-like domains"/>
    <property type="match status" value="1"/>
</dbReference>
<evidence type="ECO:0000256" key="8">
    <source>
        <dbReference type="ARBA" id="ARBA00070106"/>
    </source>
</evidence>
<dbReference type="PANTHER" id="PTHR14978:SF0">
    <property type="entry name" value="BETA-CATENIN-LIKE PROTEIN 1"/>
    <property type="match status" value="1"/>
</dbReference>
<keyword evidence="10" id="KW-0479">Metal-binding</keyword>
<dbReference type="InterPro" id="IPR025724">
    <property type="entry name" value="GAG-pre-integrase_dom"/>
</dbReference>
<evidence type="ECO:0000313" key="14">
    <source>
        <dbReference type="Proteomes" id="UP000494256"/>
    </source>
</evidence>
<keyword evidence="5" id="KW-0539">Nucleus</keyword>
<organism evidence="13 14">
    <name type="scientific">Arctia plantaginis</name>
    <name type="common">Wood tiger moth</name>
    <name type="synonym">Phalaena plantaginis</name>
    <dbReference type="NCBI Taxonomy" id="874455"/>
    <lineage>
        <taxon>Eukaryota</taxon>
        <taxon>Metazoa</taxon>
        <taxon>Ecdysozoa</taxon>
        <taxon>Arthropoda</taxon>
        <taxon>Hexapoda</taxon>
        <taxon>Insecta</taxon>
        <taxon>Pterygota</taxon>
        <taxon>Neoptera</taxon>
        <taxon>Endopterygota</taxon>
        <taxon>Lepidoptera</taxon>
        <taxon>Glossata</taxon>
        <taxon>Ditrysia</taxon>
        <taxon>Noctuoidea</taxon>
        <taxon>Erebidae</taxon>
        <taxon>Arctiinae</taxon>
        <taxon>Arctia</taxon>
    </lineage>
</organism>
<feature type="compositionally biased region" description="Basic and acidic residues" evidence="11">
    <location>
        <begin position="792"/>
        <end position="812"/>
    </location>
</feature>
<dbReference type="Pfam" id="PF00098">
    <property type="entry name" value="zf-CCHC"/>
    <property type="match status" value="1"/>
</dbReference>
<dbReference type="Gene3D" id="4.10.60.10">
    <property type="entry name" value="Zinc finger, CCHC-type"/>
    <property type="match status" value="1"/>
</dbReference>
<evidence type="ECO:0000256" key="6">
    <source>
        <dbReference type="ARBA" id="ARBA00058456"/>
    </source>
</evidence>
<dbReference type="PROSITE" id="PS50158">
    <property type="entry name" value="ZF_CCHC"/>
    <property type="match status" value="1"/>
</dbReference>
<accession>A0A8S0ZYW1</accession>
<dbReference type="InterPro" id="IPR039678">
    <property type="entry name" value="CTNNBL1"/>
</dbReference>
<dbReference type="Proteomes" id="UP000494256">
    <property type="component" value="Unassembled WGS sequence"/>
</dbReference>
<dbReference type="GO" id="GO:0008270">
    <property type="term" value="F:zinc ion binding"/>
    <property type="evidence" value="ECO:0007669"/>
    <property type="project" value="UniProtKB-KW"/>
</dbReference>
<keyword evidence="2" id="KW-0597">Phosphoprotein</keyword>
<comment type="function">
    <text evidence="6">Component of the PRP19-CDC5L complex that forms an integral part of the spliceosome and is required for activating pre-mRNA splicing. Participates in AID/AICDA-mediated somatic hypermutation (SHM) and class-switch recombination (CSR), 2 processes resulting in the production of high-affinity, mutated isotype-switched antibodies.</text>
</comment>
<evidence type="ECO:0000259" key="12">
    <source>
        <dbReference type="PROSITE" id="PS50158"/>
    </source>
</evidence>
<evidence type="ECO:0000256" key="2">
    <source>
        <dbReference type="ARBA" id="ARBA00022553"/>
    </source>
</evidence>
<feature type="region of interest" description="Disordered" evidence="11">
    <location>
        <begin position="1"/>
        <end position="37"/>
    </location>
</feature>
<reference evidence="13 14" key="1">
    <citation type="submission" date="2020-04" db="EMBL/GenBank/DDBJ databases">
        <authorList>
            <person name="Wallbank WR R."/>
            <person name="Pardo Diaz C."/>
            <person name="Kozak K."/>
            <person name="Martin S."/>
            <person name="Jiggins C."/>
            <person name="Moest M."/>
            <person name="Warren A I."/>
            <person name="Byers J.R.P. K."/>
            <person name="Montejo-Kovacevich G."/>
            <person name="Yen C E."/>
        </authorList>
    </citation>
    <scope>NUCLEOTIDE SEQUENCE [LARGE SCALE GENOMIC DNA]</scope>
</reference>
<dbReference type="GO" id="GO:0005681">
    <property type="term" value="C:spliceosomal complex"/>
    <property type="evidence" value="ECO:0007669"/>
    <property type="project" value="TreeGrafter"/>
</dbReference>
<dbReference type="InterPro" id="IPR057670">
    <property type="entry name" value="SH3_retrovirus"/>
</dbReference>
<dbReference type="FunFam" id="1.25.10.10:FF:001136">
    <property type="entry name" value="Beta-catenin-like protein 1"/>
    <property type="match status" value="1"/>
</dbReference>
<dbReference type="EMBL" id="CADEBD010000303">
    <property type="protein sequence ID" value="CAB3237382.1"/>
    <property type="molecule type" value="Genomic_DNA"/>
</dbReference>
<dbReference type="OrthoDB" id="7851174at2759"/>
<sequence length="973" mass="111971">MDVGELLSFKPTPTPKRPNEEDSDSDDDQSKASKYRRLGKTKSDYLLHTASIVLPKEPVISDKEREDILRFVETEATEGDVLDETVVKKLVLNFEKKALRNREMRIKFPDQPEKFMDSEIDLHEALQDLSAVATVPDQYPLLVELKCVNSLLELLSHDNTDISTKVVNLLQELTDVDILHESEEGAEELINAMAEAEAPALLLHNLARLDEQVPDERDAVHNTLGIIENLTEFRPELCSEVAKQGFLQWILKRLKLKVPFDGNKLYATEILSILLQTTPDNRKLLGELDGIDVLLQQLAFYKRNDPSGAEEQEAMENMFDSLCCALMEPTNRDRFLRGEGLQLMNLMLREKKMSRNGSLKVLDHALAGPEGRDNCNKFVDILGLRTVFPLFMKTPKRKRILTVDQHEEHVVSIIASMLRNCQGSQRQRLLAKFTENDLEKVDRLLELHFKYMDKVDRTEKEMEVMGPETVNVSAKINDSHGQKNNFECYRCGRRGHLARECRTKNISKHKQSGQKVENSVDNNQKTTMLLSTTEEIMLGKKLNPIWCINSGCTGHKCNDKQIIDDFRRQDAELNLANYDRTQITCTGKVKISVDTGSEERQIDIEKVFYVSDLRTNLLSVAKVTDRGFEVHFRKNDAIVIDNNNKIHMRADRVGNLYYVRMSQNSVNNFEAVKRSIDIWHQRLGHLSESDLKAMAKSSLVHGLTFKSDEKLSECKICISEKQTCTPFPKKRIFVGYDIQSKAYRIHDPTTRKIAVTRDVKFMNETAFRHEYKEILDKEEDTDEEHMRIDFHEPIEKNETKAGRPRKEYHTLKDNTSNSESEFDEPPDQISAGIAMIEPMTWKDIEKRSDLNLWKSALENEYLSQIKNETWEIVPRPKDRKQEAEELDDDGQYLRRLSGGLFTLQLIDRIILEVCTAGPSTVKQRVQRVLSLRGGSLKIIRHVMREYAGNLGDAGSDDWRQQEQQHILQLVDKF</sequence>
<dbReference type="Pfam" id="PF22936">
    <property type="entry name" value="Pol_BBD"/>
    <property type="match status" value="1"/>
</dbReference>
<dbReference type="SMART" id="SM00343">
    <property type="entry name" value="ZnF_C2HC"/>
    <property type="match status" value="1"/>
</dbReference>
<dbReference type="InterPro" id="IPR054722">
    <property type="entry name" value="PolX-like_BBD"/>
</dbReference>
<dbReference type="InterPro" id="IPR036875">
    <property type="entry name" value="Znf_CCHC_sf"/>
</dbReference>
<feature type="domain" description="CCHC-type" evidence="12">
    <location>
        <begin position="488"/>
        <end position="502"/>
    </location>
</feature>
<dbReference type="InterPro" id="IPR013180">
    <property type="entry name" value="CTNNBL1_N"/>
</dbReference>
<protein>
    <recommendedName>
        <fullName evidence="8">Beta-catenin-like protein 1</fullName>
    </recommendedName>
    <alternativeName>
        <fullName evidence="9">Nuclear-associated protein</fullName>
    </alternativeName>
</protein>
<keyword evidence="10" id="KW-0863">Zinc-finger</keyword>
<dbReference type="Pfam" id="PF25597">
    <property type="entry name" value="SH3_retrovirus"/>
    <property type="match status" value="1"/>
</dbReference>
<dbReference type="Pfam" id="PF13976">
    <property type="entry name" value="gag_pre-integrs"/>
    <property type="match status" value="1"/>
</dbReference>